<dbReference type="KEGG" id="muh:HYN43_016240"/>
<name>A0A494W001_9SPHI</name>
<organism evidence="4 5">
    <name type="scientific">Mucilaginibacter celer</name>
    <dbReference type="NCBI Taxonomy" id="2305508"/>
    <lineage>
        <taxon>Bacteria</taxon>
        <taxon>Pseudomonadati</taxon>
        <taxon>Bacteroidota</taxon>
        <taxon>Sphingobacteriia</taxon>
        <taxon>Sphingobacteriales</taxon>
        <taxon>Sphingobacteriaceae</taxon>
        <taxon>Mucilaginibacter</taxon>
    </lineage>
</organism>
<dbReference type="Pfam" id="PF07221">
    <property type="entry name" value="GlcNAc_2-epim"/>
    <property type="match status" value="1"/>
</dbReference>
<protein>
    <submittedName>
        <fullName evidence="4">N-acylglucosamine 2-epimerase</fullName>
    </submittedName>
</protein>
<gene>
    <name evidence="4" type="ORF">HYN43_016240</name>
</gene>
<feature type="signal peptide" evidence="3">
    <location>
        <begin position="1"/>
        <end position="20"/>
    </location>
</feature>
<comment type="similarity">
    <text evidence="1">Belongs to the N-acylglucosamine 2-epimerase family.</text>
</comment>
<dbReference type="InterPro" id="IPR013783">
    <property type="entry name" value="Ig-like_fold"/>
</dbReference>
<reference evidence="4 5" key="1">
    <citation type="submission" date="2018-10" db="EMBL/GenBank/DDBJ databases">
        <title>Genome sequencing of Mucilaginibacter sp. HYN0043.</title>
        <authorList>
            <person name="Kim M."/>
            <person name="Yi H."/>
        </authorList>
    </citation>
    <scope>NUCLEOTIDE SEQUENCE [LARGE SCALE GENOMIC DNA]</scope>
    <source>
        <strain evidence="4 5">HYN0043</strain>
    </source>
</reference>
<dbReference type="EMBL" id="CP032869">
    <property type="protein sequence ID" value="AYL96755.1"/>
    <property type="molecule type" value="Genomic_DNA"/>
</dbReference>
<proteinExistence type="inferred from homology"/>
<dbReference type="RefSeq" id="WP_119410347.1">
    <property type="nucleotide sequence ID" value="NZ_CP032869.1"/>
</dbReference>
<feature type="chain" id="PRO_5019831483" evidence="3">
    <location>
        <begin position="21"/>
        <end position="528"/>
    </location>
</feature>
<evidence type="ECO:0000313" key="5">
    <source>
        <dbReference type="Proteomes" id="UP000270046"/>
    </source>
</evidence>
<evidence type="ECO:0000256" key="3">
    <source>
        <dbReference type="SAM" id="SignalP"/>
    </source>
</evidence>
<dbReference type="Gene3D" id="2.60.40.10">
    <property type="entry name" value="Immunoglobulins"/>
    <property type="match status" value="1"/>
</dbReference>
<dbReference type="Proteomes" id="UP000270046">
    <property type="component" value="Chromosome"/>
</dbReference>
<keyword evidence="2" id="KW-0413">Isomerase</keyword>
<dbReference type="AlphaFoldDB" id="A0A494W001"/>
<dbReference type="OrthoDB" id="5141876at2"/>
<dbReference type="GO" id="GO:0005975">
    <property type="term" value="P:carbohydrate metabolic process"/>
    <property type="evidence" value="ECO:0007669"/>
    <property type="project" value="InterPro"/>
</dbReference>
<sequence length="528" mass="60230">MILKITLLSVLMGAAVITSAQSNRTEKLKIAHEMQTSMVDELLKPWYPAAIDTTDGGFLSAFTYDFKPADNQDKMIVTQARHVWSNSKAAELFPQKKYYLQGARHGFEFLRDKLWDKHYGGFYTFTDKRGNPKQGGFAPKEAYGNSFAIYALAAYYQASGDTSALSLAKQCFWWLEKHAHDSLYKGYYQHMQIDGKPIVRDSTIKSTAETGYKDQNSSIHLLEAFTELYGVWPDKLLKTRLAEMLLLVRDKITNANGNLVLFFEPDWTPVSFRDSSVAVYKKHHSLDHISYGHNVETAYLMLEASHVLGWEADSKTLQTGKKMVDDALDHGWDYNTGGFYDEGYYFKDKPGVTITEDTKNWWAQAEGLNTLLIMAARYLKDKHQYFNKFKILWQYTETYLIDHEHGDWYPGGLDKQPQYKTALKGQIWKGTYHTFRALFNCVTQLDPDKMPPSAPRQVKLAKATGTLKWLPSTDNKTLLGYNVYSDGKRIGFTPLTYFVIEKNAVKAGKLTVRAVDFAGNQSIKSKAF</sequence>
<dbReference type="GO" id="GO:0016853">
    <property type="term" value="F:isomerase activity"/>
    <property type="evidence" value="ECO:0007669"/>
    <property type="project" value="UniProtKB-KW"/>
</dbReference>
<dbReference type="Gene3D" id="1.50.10.10">
    <property type="match status" value="1"/>
</dbReference>
<keyword evidence="5" id="KW-1185">Reference proteome</keyword>
<evidence type="ECO:0000313" key="4">
    <source>
        <dbReference type="EMBL" id="AYL96755.1"/>
    </source>
</evidence>
<evidence type="ECO:0000256" key="1">
    <source>
        <dbReference type="ARBA" id="ARBA00008558"/>
    </source>
</evidence>
<dbReference type="InterPro" id="IPR012341">
    <property type="entry name" value="6hp_glycosidase-like_sf"/>
</dbReference>
<dbReference type="InterPro" id="IPR010819">
    <property type="entry name" value="AGE/CE"/>
</dbReference>
<dbReference type="PANTHER" id="PTHR15108">
    <property type="entry name" value="N-ACYLGLUCOSAMINE-2-EPIMERASE"/>
    <property type="match status" value="1"/>
</dbReference>
<dbReference type="InterPro" id="IPR008928">
    <property type="entry name" value="6-hairpin_glycosidase_sf"/>
</dbReference>
<keyword evidence="3" id="KW-0732">Signal</keyword>
<dbReference type="SUPFAM" id="SSF48208">
    <property type="entry name" value="Six-hairpin glycosidases"/>
    <property type="match status" value="1"/>
</dbReference>
<accession>A0A494W001</accession>
<evidence type="ECO:0000256" key="2">
    <source>
        <dbReference type="ARBA" id="ARBA00023235"/>
    </source>
</evidence>